<dbReference type="InterPro" id="IPR004035">
    <property type="entry name" value="Endouclease-III_FeS-bd_BS"/>
</dbReference>
<keyword evidence="3" id="KW-0004">4Fe-4S</keyword>
<evidence type="ECO:0000256" key="1">
    <source>
        <dbReference type="ARBA" id="ARBA00001966"/>
    </source>
</evidence>
<evidence type="ECO:0000256" key="8">
    <source>
        <dbReference type="ARBA" id="ARBA00023014"/>
    </source>
</evidence>
<evidence type="ECO:0000313" key="13">
    <source>
        <dbReference type="Proteomes" id="UP000245638"/>
    </source>
</evidence>
<evidence type="ECO:0000256" key="5">
    <source>
        <dbReference type="ARBA" id="ARBA00022763"/>
    </source>
</evidence>
<evidence type="ECO:0000256" key="6">
    <source>
        <dbReference type="ARBA" id="ARBA00022801"/>
    </source>
</evidence>
<dbReference type="InterPro" id="IPR003265">
    <property type="entry name" value="HhH-GPD_domain"/>
</dbReference>
<dbReference type="Proteomes" id="UP000245638">
    <property type="component" value="Unassembled WGS sequence"/>
</dbReference>
<dbReference type="PANTHER" id="PTHR10359:SF19">
    <property type="entry name" value="DNA REPAIR GLYCOSYLASE MJ1434-RELATED"/>
    <property type="match status" value="1"/>
</dbReference>
<evidence type="ECO:0000256" key="3">
    <source>
        <dbReference type="ARBA" id="ARBA00022485"/>
    </source>
</evidence>
<name>A0A2T9X1V5_9CREN</name>
<dbReference type="Gene3D" id="1.10.340.30">
    <property type="entry name" value="Hypothetical protein, domain 2"/>
    <property type="match status" value="1"/>
</dbReference>
<keyword evidence="8" id="KW-0411">Iron-sulfur</keyword>
<sequence>MIYEILKIIDENREFLKKMGWIVSDPYSFEWWGGLKSADEIAISAFLVQMTKWETVAKVIENLRRKGLNYIDKIAELPLLVLEDQIHSVNFYKTKARRLKNFSEIVSKNGGLKNFLTVENRDKILEIEGIGEETADSLLLFANNQLVFPQSEYLRRVLSRVLNKKMSKKEAKDYVEDNLKKDLFLYKLFHAGIVSIGKAFCYLNKPKCDKCILKPLCRNKYNETL</sequence>
<organism evidence="12 13">
    <name type="scientific">Acidianus hospitalis</name>
    <dbReference type="NCBI Taxonomy" id="563177"/>
    <lineage>
        <taxon>Archaea</taxon>
        <taxon>Thermoproteota</taxon>
        <taxon>Thermoprotei</taxon>
        <taxon>Sulfolobales</taxon>
        <taxon>Sulfolobaceae</taxon>
        <taxon>Acidianus</taxon>
    </lineage>
</organism>
<evidence type="ECO:0000256" key="4">
    <source>
        <dbReference type="ARBA" id="ARBA00022723"/>
    </source>
</evidence>
<keyword evidence="6" id="KW-0378">Hydrolase</keyword>
<dbReference type="Pfam" id="PF00730">
    <property type="entry name" value="HhH-GPD"/>
    <property type="match status" value="1"/>
</dbReference>
<dbReference type="AlphaFoldDB" id="A0A2T9X1V5"/>
<dbReference type="CDD" id="cd00056">
    <property type="entry name" value="ENDO3c"/>
    <property type="match status" value="1"/>
</dbReference>
<gene>
    <name evidence="12" type="ORF">DDW13_08860</name>
</gene>
<keyword evidence="12" id="KW-0255">Endonuclease</keyword>
<keyword evidence="10" id="KW-0326">Glycosidase</keyword>
<dbReference type="GO" id="GO:0016798">
    <property type="term" value="F:hydrolase activity, acting on glycosyl bonds"/>
    <property type="evidence" value="ECO:0007669"/>
    <property type="project" value="UniProtKB-KW"/>
</dbReference>
<dbReference type="GO" id="GO:0004519">
    <property type="term" value="F:endonuclease activity"/>
    <property type="evidence" value="ECO:0007669"/>
    <property type="project" value="UniProtKB-KW"/>
</dbReference>
<dbReference type="GO" id="GO:0051539">
    <property type="term" value="F:4 iron, 4 sulfur cluster binding"/>
    <property type="evidence" value="ECO:0007669"/>
    <property type="project" value="UniProtKB-KW"/>
</dbReference>
<keyword evidence="7" id="KW-0408">Iron</keyword>
<evidence type="ECO:0000256" key="7">
    <source>
        <dbReference type="ARBA" id="ARBA00023004"/>
    </source>
</evidence>
<dbReference type="GO" id="GO:0046872">
    <property type="term" value="F:metal ion binding"/>
    <property type="evidence" value="ECO:0007669"/>
    <property type="project" value="UniProtKB-KW"/>
</dbReference>
<evidence type="ECO:0000256" key="2">
    <source>
        <dbReference type="ARBA" id="ARBA00008343"/>
    </source>
</evidence>
<keyword evidence="12" id="KW-0540">Nuclease</keyword>
<dbReference type="PROSITE" id="PS00764">
    <property type="entry name" value="ENDONUCLEASE_III_1"/>
    <property type="match status" value="1"/>
</dbReference>
<dbReference type="PANTHER" id="PTHR10359">
    <property type="entry name" value="A/G-SPECIFIC ADENINE GLYCOSYLASE/ENDONUCLEASE III"/>
    <property type="match status" value="1"/>
</dbReference>
<dbReference type="SUPFAM" id="SSF48150">
    <property type="entry name" value="DNA-glycosylase"/>
    <property type="match status" value="1"/>
</dbReference>
<dbReference type="GO" id="GO:0006284">
    <property type="term" value="P:base-excision repair"/>
    <property type="evidence" value="ECO:0007669"/>
    <property type="project" value="InterPro"/>
</dbReference>
<dbReference type="InterPro" id="IPR023170">
    <property type="entry name" value="HhH_base_excis_C"/>
</dbReference>
<proteinExistence type="inferred from homology"/>
<keyword evidence="5" id="KW-0227">DNA damage</keyword>
<evidence type="ECO:0000313" key="12">
    <source>
        <dbReference type="EMBL" id="PVU74067.1"/>
    </source>
</evidence>
<dbReference type="EMBL" id="QEFD01000234">
    <property type="protein sequence ID" value="PVU74067.1"/>
    <property type="molecule type" value="Genomic_DNA"/>
</dbReference>
<comment type="caution">
    <text evidence="12">The sequence shown here is derived from an EMBL/GenBank/DDBJ whole genome shotgun (WGS) entry which is preliminary data.</text>
</comment>
<reference evidence="12 13" key="1">
    <citation type="journal article" date="2015" name="Appl. Environ. Microbiol.">
        <title>Nanoarchaeota, Their Sulfolobales Host, and Nanoarchaeota Virus Distribution across Yellowstone National Park Hot Springs.</title>
        <authorList>
            <person name="Munson-McGee J.H."/>
            <person name="Field E.K."/>
            <person name="Bateson M."/>
            <person name="Rooney C."/>
            <person name="Stepanauskas R."/>
            <person name="Young M.J."/>
        </authorList>
    </citation>
    <scope>NUCLEOTIDE SEQUENCE [LARGE SCALE GENOMIC DNA]</scope>
    <source>
        <strain evidence="12">SCGC AC-742_N10</strain>
    </source>
</reference>
<feature type="domain" description="HhH-GPD" evidence="11">
    <location>
        <begin position="47"/>
        <end position="199"/>
    </location>
</feature>
<evidence type="ECO:0000256" key="9">
    <source>
        <dbReference type="ARBA" id="ARBA00023204"/>
    </source>
</evidence>
<dbReference type="PIRSF" id="PIRSF001435">
    <property type="entry name" value="Nth"/>
    <property type="match status" value="1"/>
</dbReference>
<dbReference type="InterPro" id="IPR011257">
    <property type="entry name" value="DNA_glycosylase"/>
</dbReference>
<protein>
    <submittedName>
        <fullName evidence="12">DNA endonuclease III</fullName>
    </submittedName>
</protein>
<comment type="similarity">
    <text evidence="2">Belongs to the Nth/MutY family.</text>
</comment>
<keyword evidence="4" id="KW-0479">Metal-binding</keyword>
<evidence type="ECO:0000259" key="11">
    <source>
        <dbReference type="SMART" id="SM00478"/>
    </source>
</evidence>
<dbReference type="SMART" id="SM00478">
    <property type="entry name" value="ENDO3c"/>
    <property type="match status" value="1"/>
</dbReference>
<accession>A0A2T9X1V5</accession>
<keyword evidence="9" id="KW-0234">DNA repair</keyword>
<comment type="cofactor">
    <cofactor evidence="1">
        <name>[4Fe-4S] cluster</name>
        <dbReference type="ChEBI" id="CHEBI:49883"/>
    </cofactor>
</comment>
<evidence type="ECO:0000256" key="10">
    <source>
        <dbReference type="ARBA" id="ARBA00023295"/>
    </source>
</evidence>
<dbReference type="Gene3D" id="1.10.1670.10">
    <property type="entry name" value="Helix-hairpin-Helix base-excision DNA repair enzymes (C-terminal)"/>
    <property type="match status" value="1"/>
</dbReference>